<gene>
    <name evidence="2" type="ORF">INT46_011390</name>
</gene>
<name>A0A8H7QCP1_9FUNG</name>
<dbReference type="InterPro" id="IPR051320">
    <property type="entry name" value="Viral_Replic_Matur_Polypro"/>
</dbReference>
<dbReference type="EMBL" id="JAEPRC010001122">
    <property type="protein sequence ID" value="KAG2189926.1"/>
    <property type="molecule type" value="Genomic_DNA"/>
</dbReference>
<evidence type="ECO:0000313" key="3">
    <source>
        <dbReference type="Proteomes" id="UP000650833"/>
    </source>
</evidence>
<reference evidence="2" key="1">
    <citation type="submission" date="2020-12" db="EMBL/GenBank/DDBJ databases">
        <title>Metabolic potential, ecology and presence of endohyphal bacteria is reflected in genomic diversity of Mucoromycotina.</title>
        <authorList>
            <person name="Muszewska A."/>
            <person name="Okrasinska A."/>
            <person name="Steczkiewicz K."/>
            <person name="Drgas O."/>
            <person name="Orlowska M."/>
            <person name="Perlinska-Lenart U."/>
            <person name="Aleksandrzak-Piekarczyk T."/>
            <person name="Szatraj K."/>
            <person name="Zielenkiewicz U."/>
            <person name="Pilsyk S."/>
            <person name="Malc E."/>
            <person name="Mieczkowski P."/>
            <person name="Kruszewska J.S."/>
            <person name="Biernat P."/>
            <person name="Pawlowska J."/>
        </authorList>
    </citation>
    <scope>NUCLEOTIDE SEQUENCE</scope>
    <source>
        <strain evidence="2">CBS 226.32</strain>
    </source>
</reference>
<dbReference type="InterPro" id="IPR041577">
    <property type="entry name" value="RT_RNaseH_2"/>
</dbReference>
<dbReference type="Proteomes" id="UP000650833">
    <property type="component" value="Unassembled WGS sequence"/>
</dbReference>
<feature type="domain" description="Reverse transcriptase/retrotransposon-derived protein RNase H-like" evidence="1">
    <location>
        <begin position="340"/>
        <end position="391"/>
    </location>
</feature>
<sequence>MSWITLKGAIIGQYGVPKEQLRFEKIREILGCVKLETESVDGFLERFKFLKTKLEVTDRYVIAKVFFDAFPKSISRIIMVAMIQVSESTFYDLDYVSVVVAQRIDRAMDKKISLYSGGPGKKRSAEVSELFLRKLGNQSLLLVLLVLLVLDVCQILKDCNASYMRGHQCGTAVGSGGYGSSKSMEAALLFACVNEAMEKKQSNFAVVSPSEFSMVKASTSKGTKGIMEKDVVNTVIIEDRAHATLVSVEDIDLEQNMAAHESVFAQQSIHILGWSMINGKLLPNGGKLTNIAHWPAFKTCQQLSSLLGLMSYFRASIPCYSCLAQDLDTLKQYKDLAPVWNDSHNKAAANLKEALTMALMLSPPDFSARFHLATDASLTAIGSILYQLIDGKIRLYKDANADALARHFLWGYYANGGESKKRKRKMSKLKLTTPSIKMKRSAKVSKVSQPGSFNDEHVAIESTSLKRYVISASVSDKQKELILRTLKFANYMTPYADERGHMIISQHFVGHYYGIKHVEFTNHKDGFH</sequence>
<dbReference type="PANTHER" id="PTHR33064">
    <property type="entry name" value="POL PROTEIN"/>
    <property type="match status" value="1"/>
</dbReference>
<proteinExistence type="predicted"/>
<protein>
    <recommendedName>
        <fullName evidence="1">Reverse transcriptase/retrotransposon-derived protein RNase H-like domain-containing protein</fullName>
    </recommendedName>
</protein>
<dbReference type="OrthoDB" id="41323at2759"/>
<evidence type="ECO:0000313" key="2">
    <source>
        <dbReference type="EMBL" id="KAG2189926.1"/>
    </source>
</evidence>
<dbReference type="SUPFAM" id="SSF56672">
    <property type="entry name" value="DNA/RNA polymerases"/>
    <property type="match status" value="1"/>
</dbReference>
<accession>A0A8H7QCP1</accession>
<organism evidence="2 3">
    <name type="scientific">Mucor plumbeus</name>
    <dbReference type="NCBI Taxonomy" id="97098"/>
    <lineage>
        <taxon>Eukaryota</taxon>
        <taxon>Fungi</taxon>
        <taxon>Fungi incertae sedis</taxon>
        <taxon>Mucoromycota</taxon>
        <taxon>Mucoromycotina</taxon>
        <taxon>Mucoromycetes</taxon>
        <taxon>Mucorales</taxon>
        <taxon>Mucorineae</taxon>
        <taxon>Mucoraceae</taxon>
        <taxon>Mucor</taxon>
    </lineage>
</organism>
<dbReference type="Gene3D" id="3.30.70.270">
    <property type="match status" value="1"/>
</dbReference>
<dbReference type="InterPro" id="IPR043502">
    <property type="entry name" value="DNA/RNA_pol_sf"/>
</dbReference>
<dbReference type="Pfam" id="PF17919">
    <property type="entry name" value="RT_RNaseH_2"/>
    <property type="match status" value="1"/>
</dbReference>
<evidence type="ECO:0000259" key="1">
    <source>
        <dbReference type="Pfam" id="PF17919"/>
    </source>
</evidence>
<dbReference type="AlphaFoldDB" id="A0A8H7QCP1"/>
<comment type="caution">
    <text evidence="2">The sequence shown here is derived from an EMBL/GenBank/DDBJ whole genome shotgun (WGS) entry which is preliminary data.</text>
</comment>
<keyword evidence="3" id="KW-1185">Reference proteome</keyword>
<dbReference type="InterPro" id="IPR043128">
    <property type="entry name" value="Rev_trsase/Diguanyl_cyclase"/>
</dbReference>
<dbReference type="PANTHER" id="PTHR33064:SF37">
    <property type="entry name" value="RIBONUCLEASE H"/>
    <property type="match status" value="1"/>
</dbReference>